<dbReference type="OrthoDB" id="191139at2759"/>
<dbReference type="AlphaFoldDB" id="A0A9W4T737"/>
<proteinExistence type="predicted"/>
<name>A0A9W4T737_9GLOM</name>
<keyword evidence="2" id="KW-1185">Reference proteome</keyword>
<sequence length="65" mass="7600">MFNKKHFIIENIPDLTGKLPSSQEARTHHAREVTLEYSYLDFNNLKNCKKSAENFLSKDLPLHIL</sequence>
<dbReference type="EMBL" id="CAMKVN010011285">
    <property type="protein sequence ID" value="CAI2194702.1"/>
    <property type="molecule type" value="Genomic_DNA"/>
</dbReference>
<protein>
    <submittedName>
        <fullName evidence="1">6142_t:CDS:1</fullName>
    </submittedName>
</protein>
<evidence type="ECO:0000313" key="1">
    <source>
        <dbReference type="EMBL" id="CAI2194702.1"/>
    </source>
</evidence>
<comment type="caution">
    <text evidence="1">The sequence shown here is derived from an EMBL/GenBank/DDBJ whole genome shotgun (WGS) entry which is preliminary data.</text>
</comment>
<accession>A0A9W4T737</accession>
<dbReference type="Proteomes" id="UP001153678">
    <property type="component" value="Unassembled WGS sequence"/>
</dbReference>
<organism evidence="1 2">
    <name type="scientific">Funneliformis geosporum</name>
    <dbReference type="NCBI Taxonomy" id="1117311"/>
    <lineage>
        <taxon>Eukaryota</taxon>
        <taxon>Fungi</taxon>
        <taxon>Fungi incertae sedis</taxon>
        <taxon>Mucoromycota</taxon>
        <taxon>Glomeromycotina</taxon>
        <taxon>Glomeromycetes</taxon>
        <taxon>Glomerales</taxon>
        <taxon>Glomeraceae</taxon>
        <taxon>Funneliformis</taxon>
    </lineage>
</organism>
<feature type="non-terminal residue" evidence="1">
    <location>
        <position position="65"/>
    </location>
</feature>
<reference evidence="1" key="1">
    <citation type="submission" date="2022-08" db="EMBL/GenBank/DDBJ databases">
        <authorList>
            <person name="Kallberg Y."/>
            <person name="Tangrot J."/>
            <person name="Rosling A."/>
        </authorList>
    </citation>
    <scope>NUCLEOTIDE SEQUENCE</scope>
    <source>
        <strain evidence="1">Wild A</strain>
    </source>
</reference>
<gene>
    <name evidence="1" type="ORF">FWILDA_LOCUS16709</name>
</gene>
<evidence type="ECO:0000313" key="2">
    <source>
        <dbReference type="Proteomes" id="UP001153678"/>
    </source>
</evidence>